<proteinExistence type="predicted"/>
<dbReference type="InterPro" id="IPR000620">
    <property type="entry name" value="EamA_dom"/>
</dbReference>
<comment type="caution">
    <text evidence="7">The sequence shown here is derived from an EMBL/GenBank/DDBJ whole genome shotgun (WGS) entry which is preliminary data.</text>
</comment>
<evidence type="ECO:0000256" key="5">
    <source>
        <dbReference type="SAM" id="Phobius"/>
    </source>
</evidence>
<dbReference type="EMBL" id="LUUG01000133">
    <property type="protein sequence ID" value="OAH96380.1"/>
    <property type="molecule type" value="Genomic_DNA"/>
</dbReference>
<comment type="subcellular location">
    <subcellularLocation>
        <location evidence="1">Membrane</location>
        <topology evidence="1">Multi-pass membrane protein</topology>
    </subcellularLocation>
</comment>
<accession>A0A177LSR3</accession>
<feature type="transmembrane region" description="Helical" evidence="5">
    <location>
        <begin position="193"/>
        <end position="217"/>
    </location>
</feature>
<evidence type="ECO:0000256" key="2">
    <source>
        <dbReference type="ARBA" id="ARBA00022692"/>
    </source>
</evidence>
<feature type="transmembrane region" description="Helical" evidence="5">
    <location>
        <begin position="229"/>
        <end position="249"/>
    </location>
</feature>
<reference evidence="7 8" key="1">
    <citation type="submission" date="2016-03" db="EMBL/GenBank/DDBJ databases">
        <authorList>
            <person name="Ploux O."/>
        </authorList>
    </citation>
    <scope>NUCLEOTIDE SEQUENCE [LARGE SCALE GENOMIC DNA]</scope>
    <source>
        <strain evidence="7 8">R-45363</strain>
    </source>
</reference>
<keyword evidence="4 5" id="KW-0472">Membrane</keyword>
<evidence type="ECO:0000256" key="4">
    <source>
        <dbReference type="ARBA" id="ARBA00023136"/>
    </source>
</evidence>
<protein>
    <recommendedName>
        <fullName evidence="6">EamA domain-containing protein</fullName>
    </recommendedName>
</protein>
<feature type="transmembrane region" description="Helical" evidence="5">
    <location>
        <begin position="255"/>
        <end position="276"/>
    </location>
</feature>
<dbReference type="AlphaFoldDB" id="A0A177LSR3"/>
<name>A0A177LSR3_METMH</name>
<dbReference type="GO" id="GO:0016020">
    <property type="term" value="C:membrane"/>
    <property type="evidence" value="ECO:0007669"/>
    <property type="project" value="UniProtKB-SubCell"/>
</dbReference>
<feature type="domain" description="EamA" evidence="6">
    <location>
        <begin position="1"/>
        <end position="117"/>
    </location>
</feature>
<dbReference type="InterPro" id="IPR037185">
    <property type="entry name" value="EmrE-like"/>
</dbReference>
<sequence>MLVWGGSFSVIRWGLQDLPPLAFASLRFGLVALLIPFVPRPNTSWRTIVVYGLGWGAVQFSGLFLAIHHGMPTSLSSVLAQSQVFFTMLFGMILRLESLNIRKGLSLGLALAGLSIIASDESAEVPTIAMALSLMGAAGWASGNIVVRMVATAGQRSDSLAFVVWASLIPAVILACLSAEFENHTAIFNLNTATSVSVTIAVLYQSLGALLIGTLAWNRLLRHYPATTVASFSLLTPIIGLSIGCLFWGETLSISAFVGSTLLLFGLISNLSVATVHAK</sequence>
<evidence type="ECO:0000313" key="7">
    <source>
        <dbReference type="EMBL" id="OAH96380.1"/>
    </source>
</evidence>
<evidence type="ECO:0000313" key="8">
    <source>
        <dbReference type="Proteomes" id="UP000078090"/>
    </source>
</evidence>
<evidence type="ECO:0000256" key="1">
    <source>
        <dbReference type="ARBA" id="ARBA00004141"/>
    </source>
</evidence>
<dbReference type="Proteomes" id="UP000078090">
    <property type="component" value="Unassembled WGS sequence"/>
</dbReference>
<keyword evidence="3 5" id="KW-1133">Transmembrane helix</keyword>
<dbReference type="Pfam" id="PF00892">
    <property type="entry name" value="EamA"/>
    <property type="match status" value="2"/>
</dbReference>
<dbReference type="InterPro" id="IPR050638">
    <property type="entry name" value="AA-Vitamin_Transporters"/>
</dbReference>
<feature type="transmembrane region" description="Helical" evidence="5">
    <location>
        <begin position="74"/>
        <end position="94"/>
    </location>
</feature>
<feature type="transmembrane region" description="Helical" evidence="5">
    <location>
        <begin position="101"/>
        <end position="119"/>
    </location>
</feature>
<keyword evidence="2 5" id="KW-0812">Transmembrane</keyword>
<evidence type="ECO:0000259" key="6">
    <source>
        <dbReference type="Pfam" id="PF00892"/>
    </source>
</evidence>
<feature type="domain" description="EamA" evidence="6">
    <location>
        <begin position="129"/>
        <end position="268"/>
    </location>
</feature>
<feature type="transmembrane region" description="Helical" evidence="5">
    <location>
        <begin position="159"/>
        <end position="181"/>
    </location>
</feature>
<feature type="transmembrane region" description="Helical" evidence="5">
    <location>
        <begin position="50"/>
        <end position="68"/>
    </location>
</feature>
<dbReference type="PANTHER" id="PTHR32322:SF9">
    <property type="entry name" value="AMINO-ACID METABOLITE EFFLUX PUMP-RELATED"/>
    <property type="match status" value="1"/>
</dbReference>
<organism evidence="7 8">
    <name type="scientific">Methylomonas methanica</name>
    <dbReference type="NCBI Taxonomy" id="421"/>
    <lineage>
        <taxon>Bacteria</taxon>
        <taxon>Pseudomonadati</taxon>
        <taxon>Pseudomonadota</taxon>
        <taxon>Gammaproteobacteria</taxon>
        <taxon>Methylococcales</taxon>
        <taxon>Methylococcaceae</taxon>
        <taxon>Methylomonas</taxon>
    </lineage>
</organism>
<dbReference type="PANTHER" id="PTHR32322">
    <property type="entry name" value="INNER MEMBRANE TRANSPORTER"/>
    <property type="match status" value="1"/>
</dbReference>
<gene>
    <name evidence="7" type="ORF">A1332_22445</name>
</gene>
<feature type="transmembrane region" description="Helical" evidence="5">
    <location>
        <begin position="20"/>
        <end position="38"/>
    </location>
</feature>
<evidence type="ECO:0000256" key="3">
    <source>
        <dbReference type="ARBA" id="ARBA00022989"/>
    </source>
</evidence>
<dbReference type="SUPFAM" id="SSF103481">
    <property type="entry name" value="Multidrug resistance efflux transporter EmrE"/>
    <property type="match status" value="2"/>
</dbReference>
<feature type="transmembrane region" description="Helical" evidence="5">
    <location>
        <begin position="125"/>
        <end position="147"/>
    </location>
</feature>